<gene>
    <name evidence="2" type="ORF">ANCCAN_06963</name>
</gene>
<reference evidence="2 3" key="1">
    <citation type="submission" date="2014-10" db="EMBL/GenBank/DDBJ databases">
        <title>Draft genome of the hookworm Ancylostoma caninum.</title>
        <authorList>
            <person name="Mitreva M."/>
        </authorList>
    </citation>
    <scope>NUCLEOTIDE SEQUENCE [LARGE SCALE GENOMIC DNA]</scope>
    <source>
        <strain evidence="2 3">Baltimore</strain>
    </source>
</reference>
<feature type="signal peptide" evidence="1">
    <location>
        <begin position="1"/>
        <end position="16"/>
    </location>
</feature>
<keyword evidence="3" id="KW-1185">Reference proteome</keyword>
<dbReference type="EMBL" id="JOJR01000069">
    <property type="protein sequence ID" value="RCN47032.1"/>
    <property type="molecule type" value="Genomic_DNA"/>
</dbReference>
<evidence type="ECO:0000256" key="1">
    <source>
        <dbReference type="SAM" id="SignalP"/>
    </source>
</evidence>
<sequence length="160" mass="17882">MIVPILLFAFFTTVWSGAVNFCKEATNCHSCAESYTHVLGFREHCRWCVDAKLCVGPLGCPFGKPVVQRDPFRCPLKYTATKGKRYTDALGRSLYAIILSLKDSNVTHCLSNLRPDIGFVRTYNIDCDDSGNMCSGMIAVSEEGKAIYVVFRDTASRKQY</sequence>
<dbReference type="OrthoDB" id="5833058at2759"/>
<feature type="chain" id="PRO_5016768645" evidence="1">
    <location>
        <begin position="17"/>
        <end position="160"/>
    </location>
</feature>
<accession>A0A368GRN0</accession>
<proteinExistence type="predicted"/>
<organism evidence="2 3">
    <name type="scientific">Ancylostoma caninum</name>
    <name type="common">Dog hookworm</name>
    <dbReference type="NCBI Taxonomy" id="29170"/>
    <lineage>
        <taxon>Eukaryota</taxon>
        <taxon>Metazoa</taxon>
        <taxon>Ecdysozoa</taxon>
        <taxon>Nematoda</taxon>
        <taxon>Chromadorea</taxon>
        <taxon>Rhabditida</taxon>
        <taxon>Rhabditina</taxon>
        <taxon>Rhabditomorpha</taxon>
        <taxon>Strongyloidea</taxon>
        <taxon>Ancylostomatidae</taxon>
        <taxon>Ancylostomatinae</taxon>
        <taxon>Ancylostoma</taxon>
    </lineage>
</organism>
<dbReference type="AlphaFoldDB" id="A0A368GRN0"/>
<evidence type="ECO:0000313" key="3">
    <source>
        <dbReference type="Proteomes" id="UP000252519"/>
    </source>
</evidence>
<protein>
    <submittedName>
        <fullName evidence="2">Uncharacterized protein</fullName>
    </submittedName>
</protein>
<keyword evidence="1" id="KW-0732">Signal</keyword>
<dbReference type="Proteomes" id="UP000252519">
    <property type="component" value="Unassembled WGS sequence"/>
</dbReference>
<name>A0A368GRN0_ANCCA</name>
<dbReference type="PANTHER" id="PTHR45908">
    <property type="entry name" value="PROTEIN CBG11750-RELATED"/>
    <property type="match status" value="1"/>
</dbReference>
<evidence type="ECO:0000313" key="2">
    <source>
        <dbReference type="EMBL" id="RCN47032.1"/>
    </source>
</evidence>
<comment type="caution">
    <text evidence="2">The sequence shown here is derived from an EMBL/GenBank/DDBJ whole genome shotgun (WGS) entry which is preliminary data.</text>
</comment>
<dbReference type="PANTHER" id="PTHR45908:SF15">
    <property type="entry name" value="FUNGAL LIPASE-LIKE DOMAIN-CONTAINING PROTEIN"/>
    <property type="match status" value="1"/>
</dbReference>